<gene>
    <name evidence="6" type="ORF">PECUL_23A027589</name>
</gene>
<keyword evidence="7" id="KW-1185">Reference proteome</keyword>
<reference evidence="6" key="1">
    <citation type="submission" date="2022-03" db="EMBL/GenBank/DDBJ databases">
        <authorList>
            <person name="Alioto T."/>
            <person name="Alioto T."/>
            <person name="Gomez Garrido J."/>
        </authorList>
    </citation>
    <scope>NUCLEOTIDE SEQUENCE</scope>
</reference>
<proteinExistence type="predicted"/>
<dbReference type="Pfam" id="PF00038">
    <property type="entry name" value="Filament"/>
    <property type="match status" value="1"/>
</dbReference>
<dbReference type="Proteomes" id="UP001295444">
    <property type="component" value="Chromosome 06"/>
</dbReference>
<dbReference type="InterPro" id="IPR039008">
    <property type="entry name" value="IF_rod_dom"/>
</dbReference>
<feature type="coiled-coil region" evidence="3">
    <location>
        <begin position="103"/>
        <end position="130"/>
    </location>
</feature>
<evidence type="ECO:0000313" key="6">
    <source>
        <dbReference type="EMBL" id="CAH2302555.1"/>
    </source>
</evidence>
<evidence type="ECO:0000313" key="7">
    <source>
        <dbReference type="Proteomes" id="UP001295444"/>
    </source>
</evidence>
<dbReference type="GO" id="GO:0005882">
    <property type="term" value="C:intermediate filament"/>
    <property type="evidence" value="ECO:0007669"/>
    <property type="project" value="UniProtKB-KW"/>
</dbReference>
<feature type="coiled-coil region" evidence="3">
    <location>
        <begin position="261"/>
        <end position="329"/>
    </location>
</feature>
<accession>A0AAD1SJ22</accession>
<dbReference type="PANTHER" id="PTHR23239">
    <property type="entry name" value="INTERMEDIATE FILAMENT"/>
    <property type="match status" value="1"/>
</dbReference>
<dbReference type="PROSITE" id="PS51842">
    <property type="entry name" value="IF_ROD_2"/>
    <property type="match status" value="1"/>
</dbReference>
<keyword evidence="1" id="KW-0403">Intermediate filament</keyword>
<dbReference type="InterPro" id="IPR002957">
    <property type="entry name" value="Keratin_I"/>
</dbReference>
<dbReference type="Gene3D" id="1.20.5.1160">
    <property type="entry name" value="Vasodilator-stimulated phosphoprotein"/>
    <property type="match status" value="1"/>
</dbReference>
<feature type="domain" description="IF rod" evidence="5">
    <location>
        <begin position="99"/>
        <end position="411"/>
    </location>
</feature>
<dbReference type="GO" id="GO:0030855">
    <property type="term" value="P:epithelial cell differentiation"/>
    <property type="evidence" value="ECO:0007669"/>
    <property type="project" value="TreeGrafter"/>
</dbReference>
<dbReference type="Gene3D" id="1.20.5.500">
    <property type="entry name" value="Single helix bin"/>
    <property type="match status" value="1"/>
</dbReference>
<organism evidence="6 7">
    <name type="scientific">Pelobates cultripes</name>
    <name type="common">Western spadefoot toad</name>
    <dbReference type="NCBI Taxonomy" id="61616"/>
    <lineage>
        <taxon>Eukaryota</taxon>
        <taxon>Metazoa</taxon>
        <taxon>Chordata</taxon>
        <taxon>Craniata</taxon>
        <taxon>Vertebrata</taxon>
        <taxon>Euteleostomi</taxon>
        <taxon>Amphibia</taxon>
        <taxon>Batrachia</taxon>
        <taxon>Anura</taxon>
        <taxon>Pelobatoidea</taxon>
        <taxon>Pelobatidae</taxon>
        <taxon>Pelobates</taxon>
    </lineage>
</organism>
<evidence type="ECO:0000256" key="1">
    <source>
        <dbReference type="ARBA" id="ARBA00022754"/>
    </source>
</evidence>
<dbReference type="AlphaFoldDB" id="A0AAD1SJ22"/>
<name>A0AAD1SJ22_PELCU</name>
<dbReference type="Gene3D" id="1.20.5.170">
    <property type="match status" value="1"/>
</dbReference>
<dbReference type="PRINTS" id="PR01248">
    <property type="entry name" value="TYPE1KERATIN"/>
</dbReference>
<feature type="region of interest" description="Disordered" evidence="4">
    <location>
        <begin position="1"/>
        <end position="20"/>
    </location>
</feature>
<dbReference type="FunFam" id="1.20.5.170:FF:000002">
    <property type="entry name" value="Type I keratin KA11"/>
    <property type="match status" value="1"/>
</dbReference>
<dbReference type="GO" id="GO:0045109">
    <property type="term" value="P:intermediate filament organization"/>
    <property type="evidence" value="ECO:0007669"/>
    <property type="project" value="TreeGrafter"/>
</dbReference>
<dbReference type="GO" id="GO:0005198">
    <property type="term" value="F:structural molecule activity"/>
    <property type="evidence" value="ECO:0007669"/>
    <property type="project" value="InterPro"/>
</dbReference>
<evidence type="ECO:0000256" key="3">
    <source>
        <dbReference type="SAM" id="Coils"/>
    </source>
</evidence>
<protein>
    <submittedName>
        <fullName evidence="6">Keratin, type I cuticular Ha5</fullName>
    </submittedName>
</protein>
<dbReference type="PANTHER" id="PTHR23239:SF377">
    <property type="entry name" value="KERATIN 34"/>
    <property type="match status" value="1"/>
</dbReference>
<evidence type="ECO:0000259" key="5">
    <source>
        <dbReference type="PROSITE" id="PS51842"/>
    </source>
</evidence>
<evidence type="ECO:0000256" key="2">
    <source>
        <dbReference type="ARBA" id="ARBA00023054"/>
    </source>
</evidence>
<keyword evidence="2 3" id="KW-0175">Coiled coil</keyword>
<dbReference type="EMBL" id="OW240917">
    <property type="protein sequence ID" value="CAH2302555.1"/>
    <property type="molecule type" value="Genomic_DNA"/>
</dbReference>
<evidence type="ECO:0000256" key="4">
    <source>
        <dbReference type="SAM" id="MobiDB-lite"/>
    </source>
</evidence>
<sequence>MSHNIKQTSSLGGGFKGSNHSGNVSPRIARLISVIQPQGFKKVNHEVINKPISVQAPATKGTPIIKSNLFSQKTIFGRIHGNFPKFSSEKKENLLTTNEKGTMKILNDRLASYLEKVRSLGQENAQLEMKIRDWYDTHKPQLLPDFSFYFATIQELQMKILESAADNTRTARRVDNARLAASDFLNKYEMEKKLRKDIEQDVKNLHEELNDLQIDIQHLEKQSQEHEQDLLGMKKRNEDVVKSLYGQVGARINVELEMTPAVDLNKLLSDIREQYEQLMENNKTEAEKWFIEKSSQLQSEAGNDSSEHISTLHNEIIELKRIVQTLEIDRQSQMSMNSALENTLTEKEASYSSQLSQIQGTIHDVEDTLTQIRDKQKQQSYDYKVLRDVTMHLEREITTYWSLLDKLDIHVPRPPLPDNIEVFPKGVKVLSITEEMESRKILSPRDKFEI</sequence>
<dbReference type="SUPFAM" id="SSF64593">
    <property type="entry name" value="Intermediate filament protein, coiled coil region"/>
    <property type="match status" value="2"/>
</dbReference>
<feature type="compositionally biased region" description="Polar residues" evidence="4">
    <location>
        <begin position="1"/>
        <end position="10"/>
    </location>
</feature>
<feature type="coiled-coil region" evidence="3">
    <location>
        <begin position="188"/>
        <end position="236"/>
    </location>
</feature>
<dbReference type="SMART" id="SM01391">
    <property type="entry name" value="Filament"/>
    <property type="match status" value="1"/>
</dbReference>